<organism evidence="1 2">
    <name type="scientific">Giesbergeria sinuosa</name>
    <dbReference type="NCBI Taxonomy" id="80883"/>
    <lineage>
        <taxon>Bacteria</taxon>
        <taxon>Pseudomonadati</taxon>
        <taxon>Pseudomonadota</taxon>
        <taxon>Betaproteobacteria</taxon>
        <taxon>Burkholderiales</taxon>
        <taxon>Comamonadaceae</taxon>
        <taxon>Giesbergeria</taxon>
    </lineage>
</organism>
<keyword evidence="2" id="KW-1185">Reference proteome</keyword>
<gene>
    <name evidence="1" type="ORF">ACFO6X_10035</name>
</gene>
<dbReference type="EMBL" id="JBHSHJ010000007">
    <property type="protein sequence ID" value="MFC4789315.1"/>
    <property type="molecule type" value="Genomic_DNA"/>
</dbReference>
<name>A0ABV9QE38_9BURK</name>
<dbReference type="Proteomes" id="UP001596001">
    <property type="component" value="Unassembled WGS sequence"/>
</dbReference>
<evidence type="ECO:0000313" key="1">
    <source>
        <dbReference type="EMBL" id="MFC4789315.1"/>
    </source>
</evidence>
<dbReference type="RefSeq" id="WP_382432579.1">
    <property type="nucleotide sequence ID" value="NZ_JBHSHJ010000007.1"/>
</dbReference>
<sequence>MADPLHSSVHPPVEDVALIGPAGRLQPRVGPWASTTYGKVVAQETDILRLRVQLLLARTASLWGALPSLTRNT</sequence>
<comment type="caution">
    <text evidence="1">The sequence shown here is derived from an EMBL/GenBank/DDBJ whole genome shotgun (WGS) entry which is preliminary data.</text>
</comment>
<accession>A0ABV9QE38</accession>
<evidence type="ECO:0000313" key="2">
    <source>
        <dbReference type="Proteomes" id="UP001596001"/>
    </source>
</evidence>
<protein>
    <submittedName>
        <fullName evidence="1">Uncharacterized protein</fullName>
    </submittedName>
</protein>
<reference evidence="2" key="1">
    <citation type="journal article" date="2019" name="Int. J. Syst. Evol. Microbiol.">
        <title>The Global Catalogue of Microorganisms (GCM) 10K type strain sequencing project: providing services to taxonomists for standard genome sequencing and annotation.</title>
        <authorList>
            <consortium name="The Broad Institute Genomics Platform"/>
            <consortium name="The Broad Institute Genome Sequencing Center for Infectious Disease"/>
            <person name="Wu L."/>
            <person name="Ma J."/>
        </authorList>
    </citation>
    <scope>NUCLEOTIDE SEQUENCE [LARGE SCALE GENOMIC DNA]</scope>
    <source>
        <strain evidence="2">CCUG 49452</strain>
    </source>
</reference>
<proteinExistence type="predicted"/>